<gene>
    <name evidence="6" type="ORF">SAMN05444487_108106</name>
</gene>
<feature type="transmembrane region" description="Helical" evidence="5">
    <location>
        <begin position="229"/>
        <end position="249"/>
    </location>
</feature>
<dbReference type="PIRSF" id="PIRSF006060">
    <property type="entry name" value="AA_transporter"/>
    <property type="match status" value="1"/>
</dbReference>
<evidence type="ECO:0000313" key="6">
    <source>
        <dbReference type="EMBL" id="SDW98199.1"/>
    </source>
</evidence>
<keyword evidence="4 5" id="KW-0472">Membrane</keyword>
<feature type="transmembrane region" description="Helical" evidence="5">
    <location>
        <begin position="196"/>
        <end position="217"/>
    </location>
</feature>
<evidence type="ECO:0000313" key="7">
    <source>
        <dbReference type="Proteomes" id="UP000198534"/>
    </source>
</evidence>
<dbReference type="RefSeq" id="WP_091739753.1">
    <property type="nucleotide sequence ID" value="NZ_FNNQ01000008.1"/>
</dbReference>
<feature type="transmembrane region" description="Helical" evidence="5">
    <location>
        <begin position="387"/>
        <end position="410"/>
    </location>
</feature>
<evidence type="ECO:0000256" key="4">
    <source>
        <dbReference type="ARBA" id="ARBA00023136"/>
    </source>
</evidence>
<keyword evidence="3 5" id="KW-1133">Transmembrane helix</keyword>
<feature type="transmembrane region" description="Helical" evidence="5">
    <location>
        <begin position="325"/>
        <end position="346"/>
    </location>
</feature>
<dbReference type="Pfam" id="PF13520">
    <property type="entry name" value="AA_permease_2"/>
    <property type="match status" value="1"/>
</dbReference>
<dbReference type="PANTHER" id="PTHR11785:SF512">
    <property type="entry name" value="SOBREMESA, ISOFORM B"/>
    <property type="match status" value="1"/>
</dbReference>
<dbReference type="OrthoDB" id="3181223at2"/>
<dbReference type="AlphaFoldDB" id="A0A1H2Y0T4"/>
<dbReference type="InterPro" id="IPR050598">
    <property type="entry name" value="AminoAcid_Transporter"/>
</dbReference>
<dbReference type="EMBL" id="FNNQ01000008">
    <property type="protein sequence ID" value="SDW98199.1"/>
    <property type="molecule type" value="Genomic_DNA"/>
</dbReference>
<keyword evidence="2 5" id="KW-0812">Transmembrane</keyword>
<name>A0A1H2Y0T4_9BACL</name>
<feature type="transmembrane region" description="Helical" evidence="5">
    <location>
        <begin position="12"/>
        <end position="34"/>
    </location>
</feature>
<evidence type="ECO:0000256" key="3">
    <source>
        <dbReference type="ARBA" id="ARBA00022989"/>
    </source>
</evidence>
<reference evidence="6 7" key="1">
    <citation type="submission" date="2016-10" db="EMBL/GenBank/DDBJ databases">
        <authorList>
            <person name="de Groot N.N."/>
        </authorList>
    </citation>
    <scope>NUCLEOTIDE SEQUENCE [LARGE SCALE GENOMIC DNA]</scope>
    <source>
        <strain evidence="6 7">DSM 45610</strain>
    </source>
</reference>
<dbReference type="PANTHER" id="PTHR11785">
    <property type="entry name" value="AMINO ACID TRANSPORTER"/>
    <property type="match status" value="1"/>
</dbReference>
<feature type="transmembrane region" description="Helical" evidence="5">
    <location>
        <begin position="352"/>
        <end position="375"/>
    </location>
</feature>
<dbReference type="InterPro" id="IPR002293">
    <property type="entry name" value="AA/rel_permease1"/>
</dbReference>
<accession>A0A1H2Y0T4</accession>
<dbReference type="FunFam" id="1.20.1740.10:FF:000051">
    <property type="entry name" value="Amino acid permease"/>
    <property type="match status" value="1"/>
</dbReference>
<dbReference type="GO" id="GO:0016020">
    <property type="term" value="C:membrane"/>
    <property type="evidence" value="ECO:0007669"/>
    <property type="project" value="UniProtKB-SubCell"/>
</dbReference>
<feature type="transmembrane region" description="Helical" evidence="5">
    <location>
        <begin position="129"/>
        <end position="147"/>
    </location>
</feature>
<feature type="transmembrane region" description="Helical" evidence="5">
    <location>
        <begin position="101"/>
        <end position="123"/>
    </location>
</feature>
<feature type="transmembrane region" description="Helical" evidence="5">
    <location>
        <begin position="154"/>
        <end position="176"/>
    </location>
</feature>
<comment type="subcellular location">
    <subcellularLocation>
        <location evidence="1">Membrane</location>
        <topology evidence="1">Multi-pass membrane protein</topology>
    </subcellularLocation>
</comment>
<dbReference type="Proteomes" id="UP000198534">
    <property type="component" value="Unassembled WGS sequence"/>
</dbReference>
<protein>
    <submittedName>
        <fullName evidence="6">Serine/threonine exchange transporter, LAT family</fullName>
    </submittedName>
</protein>
<evidence type="ECO:0000256" key="2">
    <source>
        <dbReference type="ARBA" id="ARBA00022692"/>
    </source>
</evidence>
<dbReference type="Gene3D" id="1.20.1740.10">
    <property type="entry name" value="Amino acid/polyamine transporter I"/>
    <property type="match status" value="1"/>
</dbReference>
<keyword evidence="7" id="KW-1185">Reference proteome</keyword>
<feature type="transmembrane region" description="Helical" evidence="5">
    <location>
        <begin position="416"/>
        <end position="433"/>
    </location>
</feature>
<evidence type="ECO:0000256" key="1">
    <source>
        <dbReference type="ARBA" id="ARBA00004141"/>
    </source>
</evidence>
<proteinExistence type="predicted"/>
<evidence type="ECO:0000256" key="5">
    <source>
        <dbReference type="SAM" id="Phobius"/>
    </source>
</evidence>
<feature type="transmembrane region" description="Helical" evidence="5">
    <location>
        <begin position="280"/>
        <end position="305"/>
    </location>
</feature>
<organism evidence="6 7">
    <name type="scientific">Marininema mesophilum</name>
    <dbReference type="NCBI Taxonomy" id="1048340"/>
    <lineage>
        <taxon>Bacteria</taxon>
        <taxon>Bacillati</taxon>
        <taxon>Bacillota</taxon>
        <taxon>Bacilli</taxon>
        <taxon>Bacillales</taxon>
        <taxon>Thermoactinomycetaceae</taxon>
        <taxon>Marininema</taxon>
    </lineage>
</organism>
<feature type="transmembrane region" description="Helical" evidence="5">
    <location>
        <begin position="46"/>
        <end position="67"/>
    </location>
</feature>
<dbReference type="STRING" id="1048340.SAMN05444487_108106"/>
<dbReference type="GO" id="GO:0015179">
    <property type="term" value="F:L-amino acid transmembrane transporter activity"/>
    <property type="evidence" value="ECO:0007669"/>
    <property type="project" value="TreeGrafter"/>
</dbReference>
<sequence length="439" mass="46505">MQVSAEQQLKKEIGFTVALALVVGTVIGSGVFVAPGAVLKEAGSSSMALLAWLLAGLLTMAGGLTIAEVSTQIFKTGGLYVYLEEVYGKTVGYLSGWMQTVIYSPAVIGALGLYMGSLVAGLFKWSEQWNIWIGIGTVVFLAVVNSLGTRFGGILQTVLTVAKLIPIALIVVFGIWQGEAPVLGGESGFSGGGNLGGAILACLFAYDGWIIVGTVAGEMKNPAKLLPKVIFAGLALATAVYLLVNVALFDVLSPEKVATLGANAGGSAAEILFGEIGGKLITVGIIVSIFATLNGMILGSSRIPFAMAERGQLPFSKFLSRVHPISRVPVVAIACQVMIAIGLMLVSNPDKLAQISVFAIFIFYILAFFAVFILRRRNRGIKRPYNVPLYPWIPVLAILGSSFVVVSTLLTQPRDSLMAIGIMVIGLPILWWLERKNKH</sequence>